<sequence length="111" mass="12469">MSIPLHVHLVSHFSGLTIEKHMSRAELLSSKRSAQAEGWKPEGPRLGNGEAWFTTAVLAEARPDMALPKRFHKVLMSLMFSRAEHQNRFCSKPMPQAKRPSRPSGLLHSSQ</sequence>
<dbReference type="Proteomes" id="UP000037201">
    <property type="component" value="Unassembled WGS sequence"/>
</dbReference>
<gene>
    <name evidence="2" type="ORF">OX90_20185</name>
</gene>
<proteinExistence type="predicted"/>
<name>A0ABR5JK05_9PSED</name>
<dbReference type="EMBL" id="JUEU01000243">
    <property type="protein sequence ID" value="KOP54086.1"/>
    <property type="molecule type" value="Genomic_DNA"/>
</dbReference>
<reference evidence="2 3" key="1">
    <citation type="submission" date="2014-12" db="EMBL/GenBank/DDBJ databases">
        <authorList>
            <person name="Baeyen S."/>
        </authorList>
    </citation>
    <scope>NUCLEOTIDE SEQUENCE [LARGE SCALE GENOMIC DNA]</scope>
    <source>
        <strain evidence="2 3">LMG 28496</strain>
    </source>
</reference>
<keyword evidence="3" id="KW-1185">Reference proteome</keyword>
<accession>A0ABR5JK05</accession>
<protein>
    <submittedName>
        <fullName evidence="2">Uncharacterized protein</fullName>
    </submittedName>
</protein>
<evidence type="ECO:0000313" key="2">
    <source>
        <dbReference type="EMBL" id="KOP54086.1"/>
    </source>
</evidence>
<evidence type="ECO:0000313" key="3">
    <source>
        <dbReference type="Proteomes" id="UP000037201"/>
    </source>
</evidence>
<reference evidence="2 3" key="2">
    <citation type="submission" date="2015-09" db="EMBL/GenBank/DDBJ databases">
        <title>Genome analysis of Pseudomonas syringae pv. porri LMG.</title>
        <authorList>
            <person name="Rombouts S."/>
        </authorList>
    </citation>
    <scope>NUCLEOTIDE SEQUENCE [LARGE SCALE GENOMIC DNA]</scope>
    <source>
        <strain evidence="2 3">LMG 28496</strain>
    </source>
</reference>
<evidence type="ECO:0000256" key="1">
    <source>
        <dbReference type="SAM" id="MobiDB-lite"/>
    </source>
</evidence>
<dbReference type="RefSeq" id="WP_053486657.1">
    <property type="nucleotide sequence ID" value="NZ_JUEU01000243.1"/>
</dbReference>
<feature type="region of interest" description="Disordered" evidence="1">
    <location>
        <begin position="87"/>
        <end position="111"/>
    </location>
</feature>
<organism evidence="2 3">
    <name type="scientific">Pseudomonas coronafaciens pv. porri</name>
    <dbReference type="NCBI Taxonomy" id="83964"/>
    <lineage>
        <taxon>Bacteria</taxon>
        <taxon>Pseudomonadati</taxon>
        <taxon>Pseudomonadota</taxon>
        <taxon>Gammaproteobacteria</taxon>
        <taxon>Pseudomonadales</taxon>
        <taxon>Pseudomonadaceae</taxon>
        <taxon>Pseudomonas</taxon>
        <taxon>Pseudomonas coronafaciens</taxon>
    </lineage>
</organism>
<comment type="caution">
    <text evidence="2">The sequence shown here is derived from an EMBL/GenBank/DDBJ whole genome shotgun (WGS) entry which is preliminary data.</text>
</comment>